<dbReference type="InterPro" id="IPR003594">
    <property type="entry name" value="HATPase_dom"/>
</dbReference>
<dbReference type="InterPro" id="IPR003660">
    <property type="entry name" value="HAMP_dom"/>
</dbReference>
<keyword evidence="3" id="KW-0597">Phosphoprotein</keyword>
<evidence type="ECO:0000256" key="8">
    <source>
        <dbReference type="ARBA" id="ARBA00022840"/>
    </source>
</evidence>
<evidence type="ECO:0000256" key="13">
    <source>
        <dbReference type="SAM" id="Phobius"/>
    </source>
</evidence>
<dbReference type="GO" id="GO:0000155">
    <property type="term" value="F:phosphorelay sensor kinase activity"/>
    <property type="evidence" value="ECO:0007669"/>
    <property type="project" value="InterPro"/>
</dbReference>
<dbReference type="InterPro" id="IPR033479">
    <property type="entry name" value="dCache_1"/>
</dbReference>
<dbReference type="RefSeq" id="WP_144565856.1">
    <property type="nucleotide sequence ID" value="NZ_VIVN01000006.1"/>
</dbReference>
<dbReference type="EMBL" id="VIVN01000006">
    <property type="protein sequence ID" value="TWE01188.1"/>
    <property type="molecule type" value="Genomic_DNA"/>
</dbReference>
<keyword evidence="2" id="KW-1003">Cell membrane</keyword>
<reference evidence="15 16" key="1">
    <citation type="submission" date="2019-06" db="EMBL/GenBank/DDBJ databases">
        <title>Sorghum-associated microbial communities from plants grown in Nebraska, USA.</title>
        <authorList>
            <person name="Schachtman D."/>
        </authorList>
    </citation>
    <scope>NUCLEOTIDE SEQUENCE [LARGE SCALE GENOMIC DNA]</scope>
    <source>
        <strain evidence="15 16">2482</strain>
    </source>
</reference>
<evidence type="ECO:0000313" key="15">
    <source>
        <dbReference type="EMBL" id="TWE01188.1"/>
    </source>
</evidence>
<keyword evidence="5 13" id="KW-0812">Transmembrane</keyword>
<dbReference type="GO" id="GO:0005886">
    <property type="term" value="C:plasma membrane"/>
    <property type="evidence" value="ECO:0007669"/>
    <property type="project" value="UniProtKB-SubCell"/>
</dbReference>
<feature type="coiled-coil region" evidence="12">
    <location>
        <begin position="355"/>
        <end position="382"/>
    </location>
</feature>
<dbReference type="Gene3D" id="6.10.340.10">
    <property type="match status" value="1"/>
</dbReference>
<evidence type="ECO:0000256" key="3">
    <source>
        <dbReference type="ARBA" id="ARBA00022553"/>
    </source>
</evidence>
<dbReference type="Gene3D" id="3.30.565.10">
    <property type="entry name" value="Histidine kinase-like ATPase, C-terminal domain"/>
    <property type="match status" value="1"/>
</dbReference>
<keyword evidence="8" id="KW-0067">ATP-binding</keyword>
<dbReference type="Pfam" id="PF06580">
    <property type="entry name" value="His_kinase"/>
    <property type="match status" value="1"/>
</dbReference>
<keyword evidence="16" id="KW-1185">Reference proteome</keyword>
<dbReference type="Pfam" id="PF02743">
    <property type="entry name" value="dCache_1"/>
    <property type="match status" value="1"/>
</dbReference>
<keyword evidence="11 13" id="KW-0472">Membrane</keyword>
<keyword evidence="4" id="KW-0808">Transferase</keyword>
<dbReference type="Proteomes" id="UP000319671">
    <property type="component" value="Unassembled WGS sequence"/>
</dbReference>
<evidence type="ECO:0000256" key="5">
    <source>
        <dbReference type="ARBA" id="ARBA00022692"/>
    </source>
</evidence>
<evidence type="ECO:0000256" key="11">
    <source>
        <dbReference type="ARBA" id="ARBA00023136"/>
    </source>
</evidence>
<name>A0A561DD04_9BACI</name>
<dbReference type="InterPro" id="IPR010559">
    <property type="entry name" value="Sig_transdc_His_kin_internal"/>
</dbReference>
<feature type="transmembrane region" description="Helical" evidence="13">
    <location>
        <begin position="294"/>
        <end position="314"/>
    </location>
</feature>
<sequence length="583" mass="66959">MLRFQQKMILAFLLFILLPIIILGFVSYKISSTTLQQKISSQTVQTLKAVDRNVMASVSEVDAFSDYVISSGEIQSYLNTNDQTSMIDFYNKQQAVAGMMLGNSQIADFILYRESGGATHLRDTQIPAFEKFRSSPFYQQIIKEKGRPVWLTPSEDQPFTQDKRFSFTLGRVVKDINTLNNLGYVILDVNMNLFDSIFKDVQEGTAYGMLVNQNGRIVYSLNRELIGKPFAINHFSDIQSKKSGYLIDKWDGEKSLITYMPSSFHTGSSSSSLMMISIKPWKEISNDITHIRNMTLLIVGLALIIAGLFNLFYLKRISLFIQELLKDMKLAEKGTLSIRMRRYKIKELENIAIGFNNMIARIQRLLKEVETEQERKREAQFKVLQQQINPHFLYNTLESINALASLNGQKDISKMTINLGKLLRISINGGYEVKVKDELRHVMSYLEIQKVRYDNRFSYEVEVEKALEYQPVLKLILQPLVENILIHAFDQDHTGLIKIRGTIRNGHGQFLIEDNGKGMEHNVLLKLNRLEEDRPKHGGHGIRNVQERLELYYGKNYGLMICSSENEGTTFRISFPIQGDKHV</sequence>
<evidence type="ECO:0000256" key="7">
    <source>
        <dbReference type="ARBA" id="ARBA00022777"/>
    </source>
</evidence>
<dbReference type="AlphaFoldDB" id="A0A561DD04"/>
<dbReference type="GO" id="GO:0005524">
    <property type="term" value="F:ATP binding"/>
    <property type="evidence" value="ECO:0007669"/>
    <property type="project" value="UniProtKB-KW"/>
</dbReference>
<dbReference type="InterPro" id="IPR050640">
    <property type="entry name" value="Bact_2-comp_sensor_kinase"/>
</dbReference>
<protein>
    <submittedName>
        <fullName evidence="15">Two-component system sensor histidine kinase YesM</fullName>
    </submittedName>
</protein>
<keyword evidence="6" id="KW-0547">Nucleotide-binding</keyword>
<keyword evidence="10" id="KW-0902">Two-component regulatory system</keyword>
<organism evidence="15 16">
    <name type="scientific">Neobacillus bataviensis</name>
    <dbReference type="NCBI Taxonomy" id="220685"/>
    <lineage>
        <taxon>Bacteria</taxon>
        <taxon>Bacillati</taxon>
        <taxon>Bacillota</taxon>
        <taxon>Bacilli</taxon>
        <taxon>Bacillales</taxon>
        <taxon>Bacillaceae</taxon>
        <taxon>Neobacillus</taxon>
    </lineage>
</organism>
<evidence type="ECO:0000256" key="2">
    <source>
        <dbReference type="ARBA" id="ARBA00022475"/>
    </source>
</evidence>
<keyword evidence="7 15" id="KW-0418">Kinase</keyword>
<dbReference type="InterPro" id="IPR036890">
    <property type="entry name" value="HATPase_C_sf"/>
</dbReference>
<evidence type="ECO:0000313" key="16">
    <source>
        <dbReference type="Proteomes" id="UP000319671"/>
    </source>
</evidence>
<evidence type="ECO:0000259" key="14">
    <source>
        <dbReference type="PROSITE" id="PS50885"/>
    </source>
</evidence>
<dbReference type="PANTHER" id="PTHR34220:SF11">
    <property type="entry name" value="SENSOR PROTEIN KINASE HPTS"/>
    <property type="match status" value="1"/>
</dbReference>
<comment type="subcellular location">
    <subcellularLocation>
        <location evidence="1">Cell membrane</location>
        <topology evidence="1">Multi-pass membrane protein</topology>
    </subcellularLocation>
</comment>
<evidence type="ECO:0000256" key="1">
    <source>
        <dbReference type="ARBA" id="ARBA00004651"/>
    </source>
</evidence>
<comment type="caution">
    <text evidence="15">The sequence shown here is derived from an EMBL/GenBank/DDBJ whole genome shotgun (WGS) entry which is preliminary data.</text>
</comment>
<keyword evidence="9 13" id="KW-1133">Transmembrane helix</keyword>
<dbReference type="Gene3D" id="3.30.450.20">
    <property type="entry name" value="PAS domain"/>
    <property type="match status" value="2"/>
</dbReference>
<evidence type="ECO:0000256" key="4">
    <source>
        <dbReference type="ARBA" id="ARBA00022679"/>
    </source>
</evidence>
<dbReference type="PANTHER" id="PTHR34220">
    <property type="entry name" value="SENSOR HISTIDINE KINASE YPDA"/>
    <property type="match status" value="1"/>
</dbReference>
<evidence type="ECO:0000256" key="9">
    <source>
        <dbReference type="ARBA" id="ARBA00022989"/>
    </source>
</evidence>
<evidence type="ECO:0000256" key="12">
    <source>
        <dbReference type="SAM" id="Coils"/>
    </source>
</evidence>
<evidence type="ECO:0000256" key="6">
    <source>
        <dbReference type="ARBA" id="ARBA00022741"/>
    </source>
</evidence>
<accession>A0A561DD04</accession>
<feature type="domain" description="HAMP" evidence="14">
    <location>
        <begin position="315"/>
        <end position="367"/>
    </location>
</feature>
<dbReference type="Pfam" id="PF02518">
    <property type="entry name" value="HATPase_c"/>
    <property type="match status" value="1"/>
</dbReference>
<evidence type="ECO:0000256" key="10">
    <source>
        <dbReference type="ARBA" id="ARBA00023012"/>
    </source>
</evidence>
<proteinExistence type="predicted"/>
<gene>
    <name evidence="15" type="ORF">FB550_106245</name>
</gene>
<dbReference type="SUPFAM" id="SSF55874">
    <property type="entry name" value="ATPase domain of HSP90 chaperone/DNA topoisomerase II/histidine kinase"/>
    <property type="match status" value="1"/>
</dbReference>
<dbReference type="PROSITE" id="PS50885">
    <property type="entry name" value="HAMP"/>
    <property type="match status" value="1"/>
</dbReference>
<keyword evidence="12" id="KW-0175">Coiled coil</keyword>